<keyword evidence="7 9" id="KW-0067">ATP-binding</keyword>
<dbReference type="PROSITE" id="PS01076">
    <property type="entry name" value="ACETATE_KINASE_2"/>
    <property type="match status" value="1"/>
</dbReference>
<feature type="binding site" evidence="9">
    <location>
        <begin position="121"/>
        <end position="123"/>
    </location>
    <ligand>
        <name>ATP</name>
        <dbReference type="ChEBI" id="CHEBI:30616"/>
    </ligand>
</feature>
<dbReference type="EMBL" id="BNAB01000030">
    <property type="protein sequence ID" value="GHE05971.1"/>
    <property type="molecule type" value="Genomic_DNA"/>
</dbReference>
<evidence type="ECO:0000313" key="11">
    <source>
        <dbReference type="EMBL" id="GHE05971.1"/>
    </source>
</evidence>
<comment type="subcellular location">
    <subcellularLocation>
        <location evidence="9">Cytoplasm</location>
    </subcellularLocation>
</comment>
<gene>
    <name evidence="9" type="primary">ackA</name>
    <name evidence="11" type="ORF">GCM10008024_38670</name>
</gene>
<dbReference type="InterPro" id="IPR023865">
    <property type="entry name" value="Aliphatic_acid_kinase_CS"/>
</dbReference>
<comment type="caution">
    <text evidence="9">Lacks conserved residue(s) required for the propagation of feature annotation.</text>
</comment>
<evidence type="ECO:0000256" key="3">
    <source>
        <dbReference type="ARBA" id="ARBA00022679"/>
    </source>
</evidence>
<feature type="binding site" evidence="9">
    <location>
        <begin position="46"/>
        <end position="50"/>
    </location>
    <ligand>
        <name>ATP</name>
        <dbReference type="ChEBI" id="CHEBI:30616"/>
    </ligand>
</feature>
<dbReference type="PRINTS" id="PR00471">
    <property type="entry name" value="ACETATEKNASE"/>
</dbReference>
<dbReference type="GO" id="GO:0000287">
    <property type="term" value="F:magnesium ion binding"/>
    <property type="evidence" value="ECO:0007669"/>
    <property type="project" value="UniProtKB-UniRule"/>
</dbReference>
<dbReference type="GO" id="GO:0005524">
    <property type="term" value="F:ATP binding"/>
    <property type="evidence" value="ECO:0007669"/>
    <property type="project" value="UniProtKB-KW"/>
</dbReference>
<sequence length="240" mass="25660">MTGLPREIETPELRRYGYHGLSYEYIVGALTQDGVNVDKERLIVAHLGNGASLAAIRSGRSIETTMGFSPISGVPMGTRSGDIDPGLILHLLREAELSPADLGNLLRTRSGLLGLSGESRDMRVLIEHHDAAAAEAIRYFCYHVRRHLVALTAPLEGLDRLVFTGGIGANAAPVRELICAGLGYLGVRIDHEANLAGSKAISAAGSRAIVEVRQTDEEQVIADHVARLCTECASGRKEAS</sequence>
<reference evidence="11" key="2">
    <citation type="submission" date="2023-06" db="EMBL/GenBank/DDBJ databases">
        <authorList>
            <person name="Sun Q."/>
            <person name="Zhou Y."/>
        </authorList>
    </citation>
    <scope>NUCLEOTIDE SEQUENCE</scope>
    <source>
        <strain evidence="11">CGMCC 1.10859</strain>
    </source>
</reference>
<keyword evidence="4 9" id="KW-0479">Metal-binding</keyword>
<dbReference type="GO" id="GO:0008776">
    <property type="term" value="F:acetate kinase activity"/>
    <property type="evidence" value="ECO:0007669"/>
    <property type="project" value="UniProtKB-UniRule"/>
</dbReference>
<dbReference type="InterPro" id="IPR000890">
    <property type="entry name" value="Aliphatic_acid_kin_short-chain"/>
</dbReference>
<reference evidence="11" key="1">
    <citation type="journal article" date="2014" name="Int. J. Syst. Evol. Microbiol.">
        <title>Complete genome sequence of Corynebacterium casei LMG S-19264T (=DSM 44701T), isolated from a smear-ripened cheese.</title>
        <authorList>
            <consortium name="US DOE Joint Genome Institute (JGI-PGF)"/>
            <person name="Walter F."/>
            <person name="Albersmeier A."/>
            <person name="Kalinowski J."/>
            <person name="Ruckert C."/>
        </authorList>
    </citation>
    <scope>NUCLEOTIDE SEQUENCE</scope>
    <source>
        <strain evidence="11">CGMCC 1.10859</strain>
    </source>
</reference>
<evidence type="ECO:0000313" key="12">
    <source>
        <dbReference type="Proteomes" id="UP000634647"/>
    </source>
</evidence>
<dbReference type="PANTHER" id="PTHR21060:SF21">
    <property type="entry name" value="ACETATE KINASE"/>
    <property type="match status" value="1"/>
</dbReference>
<evidence type="ECO:0000256" key="4">
    <source>
        <dbReference type="ARBA" id="ARBA00022723"/>
    </source>
</evidence>
<dbReference type="HAMAP" id="MF_00020">
    <property type="entry name" value="Acetate_kinase"/>
    <property type="match status" value="1"/>
</dbReference>
<keyword evidence="3 9" id="KW-0808">Transferase</keyword>
<dbReference type="Pfam" id="PF00871">
    <property type="entry name" value="Acetate_kinase"/>
    <property type="match status" value="1"/>
</dbReference>
<dbReference type="PANTHER" id="PTHR21060">
    <property type="entry name" value="ACETATE KINASE"/>
    <property type="match status" value="1"/>
</dbReference>
<feature type="site" description="Transition state stabilizer" evidence="9">
    <location>
        <position position="79"/>
    </location>
</feature>
<protein>
    <recommendedName>
        <fullName evidence="9">Acetate kinase</fullName>
        <ecNumber evidence="9">2.7.2.1</ecNumber>
    </recommendedName>
    <alternativeName>
        <fullName evidence="9">Acetokinase</fullName>
    </alternativeName>
</protein>
<evidence type="ECO:0000256" key="9">
    <source>
        <dbReference type="HAMAP-Rule" id="MF_00020"/>
    </source>
</evidence>
<keyword evidence="2 9" id="KW-0963">Cytoplasm</keyword>
<evidence type="ECO:0000256" key="2">
    <source>
        <dbReference type="ARBA" id="ARBA00022490"/>
    </source>
</evidence>
<evidence type="ECO:0000256" key="1">
    <source>
        <dbReference type="ARBA" id="ARBA00008748"/>
    </source>
</evidence>
<comment type="cofactor">
    <cofactor evidence="9">
        <name>Mg(2+)</name>
        <dbReference type="ChEBI" id="CHEBI:18420"/>
    </cofactor>
    <cofactor evidence="9">
        <name>Mn(2+)</name>
        <dbReference type="ChEBI" id="CHEBI:29035"/>
    </cofactor>
    <text evidence="9">Mg(2+). Can also accept Mn(2+).</text>
</comment>
<comment type="similarity">
    <text evidence="1 9 10">Belongs to the acetokinase family.</text>
</comment>
<dbReference type="GO" id="GO:0005829">
    <property type="term" value="C:cytosol"/>
    <property type="evidence" value="ECO:0007669"/>
    <property type="project" value="TreeGrafter"/>
</dbReference>
<keyword evidence="6 9" id="KW-0418">Kinase</keyword>
<dbReference type="AlphaFoldDB" id="A0AAN5A157"/>
<comment type="function">
    <text evidence="9">Catalyzes the formation of acetyl phosphate from acetate and ATP. Can also catalyze the reverse reaction.</text>
</comment>
<comment type="pathway">
    <text evidence="9">Metabolic intermediate biosynthesis; acetyl-CoA biosynthesis; acetyl-CoA from acetate: step 1/2.</text>
</comment>
<evidence type="ECO:0000256" key="7">
    <source>
        <dbReference type="ARBA" id="ARBA00022840"/>
    </source>
</evidence>
<dbReference type="Gene3D" id="3.30.420.40">
    <property type="match status" value="2"/>
</dbReference>
<feature type="site" description="Transition state stabilizer" evidence="9">
    <location>
        <position position="19"/>
    </location>
</feature>
<comment type="caution">
    <text evidence="11">The sequence shown here is derived from an EMBL/GenBank/DDBJ whole genome shotgun (WGS) entry which is preliminary data.</text>
</comment>
<keyword evidence="5 9" id="KW-0547">Nucleotide-binding</keyword>
<dbReference type="Proteomes" id="UP000634647">
    <property type="component" value="Unassembled WGS sequence"/>
</dbReference>
<dbReference type="GO" id="GO:0006083">
    <property type="term" value="P:acetate metabolic process"/>
    <property type="evidence" value="ECO:0007669"/>
    <property type="project" value="TreeGrafter"/>
</dbReference>
<dbReference type="EC" id="2.7.2.1" evidence="9"/>
<evidence type="ECO:0000256" key="8">
    <source>
        <dbReference type="ARBA" id="ARBA00022842"/>
    </source>
</evidence>
<evidence type="ECO:0000256" key="10">
    <source>
        <dbReference type="RuleBase" id="RU003835"/>
    </source>
</evidence>
<comment type="subunit">
    <text evidence="9">Homodimer.</text>
</comment>
<evidence type="ECO:0000256" key="6">
    <source>
        <dbReference type="ARBA" id="ARBA00022777"/>
    </source>
</evidence>
<organism evidence="11 12">
    <name type="scientific">Allgaiera indica</name>
    <dbReference type="NCBI Taxonomy" id="765699"/>
    <lineage>
        <taxon>Bacteria</taxon>
        <taxon>Pseudomonadati</taxon>
        <taxon>Pseudomonadota</taxon>
        <taxon>Alphaproteobacteria</taxon>
        <taxon>Rhodobacterales</taxon>
        <taxon>Paracoccaceae</taxon>
        <taxon>Allgaiera</taxon>
    </lineage>
</organism>
<evidence type="ECO:0000256" key="5">
    <source>
        <dbReference type="ARBA" id="ARBA00022741"/>
    </source>
</evidence>
<dbReference type="InterPro" id="IPR043129">
    <property type="entry name" value="ATPase_NBD"/>
</dbReference>
<feature type="binding site" evidence="9">
    <location>
        <position position="217"/>
    </location>
    <ligand>
        <name>Mg(2+)</name>
        <dbReference type="ChEBI" id="CHEBI:18420"/>
    </ligand>
</feature>
<dbReference type="SUPFAM" id="SSF53067">
    <property type="entry name" value="Actin-like ATPase domain"/>
    <property type="match status" value="1"/>
</dbReference>
<proteinExistence type="inferred from homology"/>
<accession>A0AAN5A157</accession>
<dbReference type="InterPro" id="IPR004372">
    <property type="entry name" value="Ac/propionate_kinase"/>
</dbReference>
<keyword evidence="8 9" id="KW-0460">Magnesium</keyword>
<comment type="catalytic activity">
    <reaction evidence="9">
        <text>acetate + ATP = acetyl phosphate + ADP</text>
        <dbReference type="Rhea" id="RHEA:11352"/>
        <dbReference type="ChEBI" id="CHEBI:22191"/>
        <dbReference type="ChEBI" id="CHEBI:30089"/>
        <dbReference type="ChEBI" id="CHEBI:30616"/>
        <dbReference type="ChEBI" id="CHEBI:456216"/>
        <dbReference type="EC" id="2.7.2.1"/>
    </reaction>
</comment>
<name>A0AAN5A157_9RHOB</name>
<dbReference type="GO" id="GO:0006085">
    <property type="term" value="P:acetyl-CoA biosynthetic process"/>
    <property type="evidence" value="ECO:0007669"/>
    <property type="project" value="UniProtKB-UniRule"/>
</dbReference>